<evidence type="ECO:0000313" key="3">
    <source>
        <dbReference type="Proteomes" id="UP000799778"/>
    </source>
</evidence>
<accession>A0A6A5X6B7</accession>
<name>A0A6A5X6B7_9PLEO</name>
<dbReference type="RefSeq" id="XP_033376760.1">
    <property type="nucleotide sequence ID" value="XM_033529703.1"/>
</dbReference>
<gene>
    <name evidence="2" type="ORF">BU24DRAFT_429293</name>
</gene>
<feature type="signal peptide" evidence="1">
    <location>
        <begin position="1"/>
        <end position="16"/>
    </location>
</feature>
<evidence type="ECO:0000313" key="2">
    <source>
        <dbReference type="EMBL" id="KAF2008421.1"/>
    </source>
</evidence>
<keyword evidence="3" id="KW-1185">Reference proteome</keyword>
<reference evidence="2" key="1">
    <citation type="journal article" date="2020" name="Stud. Mycol.">
        <title>101 Dothideomycetes genomes: a test case for predicting lifestyles and emergence of pathogens.</title>
        <authorList>
            <person name="Haridas S."/>
            <person name="Albert R."/>
            <person name="Binder M."/>
            <person name="Bloem J."/>
            <person name="Labutti K."/>
            <person name="Salamov A."/>
            <person name="Andreopoulos B."/>
            <person name="Baker S."/>
            <person name="Barry K."/>
            <person name="Bills G."/>
            <person name="Bluhm B."/>
            <person name="Cannon C."/>
            <person name="Castanera R."/>
            <person name="Culley D."/>
            <person name="Daum C."/>
            <person name="Ezra D."/>
            <person name="Gonzalez J."/>
            <person name="Henrissat B."/>
            <person name="Kuo A."/>
            <person name="Liang C."/>
            <person name="Lipzen A."/>
            <person name="Lutzoni F."/>
            <person name="Magnuson J."/>
            <person name="Mondo S."/>
            <person name="Nolan M."/>
            <person name="Ohm R."/>
            <person name="Pangilinan J."/>
            <person name="Park H.-J."/>
            <person name="Ramirez L."/>
            <person name="Alfaro M."/>
            <person name="Sun H."/>
            <person name="Tritt A."/>
            <person name="Yoshinaga Y."/>
            <person name="Zwiers L.-H."/>
            <person name="Turgeon B."/>
            <person name="Goodwin S."/>
            <person name="Spatafora J."/>
            <person name="Crous P."/>
            <person name="Grigoriev I."/>
        </authorList>
    </citation>
    <scope>NUCLEOTIDE SEQUENCE</scope>
    <source>
        <strain evidence="2">CBS 175.79</strain>
    </source>
</reference>
<organism evidence="2 3">
    <name type="scientific">Aaosphaeria arxii CBS 175.79</name>
    <dbReference type="NCBI Taxonomy" id="1450172"/>
    <lineage>
        <taxon>Eukaryota</taxon>
        <taxon>Fungi</taxon>
        <taxon>Dikarya</taxon>
        <taxon>Ascomycota</taxon>
        <taxon>Pezizomycotina</taxon>
        <taxon>Dothideomycetes</taxon>
        <taxon>Pleosporomycetidae</taxon>
        <taxon>Pleosporales</taxon>
        <taxon>Pleosporales incertae sedis</taxon>
        <taxon>Aaosphaeria</taxon>
    </lineage>
</organism>
<sequence>MYTLAVFSSLLAAALAAPATTIATRQTVAPADQEIAFQVVDFSTALELSNNSGTIGGTKSGVSTLTVNTPSKGWAEISTLVAGLNDMGNVGATGIVILTPLKEGTKCNLYNGDKHVIAEMDAAHTVYDFNWHFDLNSALHKENPRRSANEYKFECVSA</sequence>
<dbReference type="AlphaFoldDB" id="A0A6A5X6B7"/>
<dbReference type="EMBL" id="ML978083">
    <property type="protein sequence ID" value="KAF2008421.1"/>
    <property type="molecule type" value="Genomic_DNA"/>
</dbReference>
<keyword evidence="1" id="KW-0732">Signal</keyword>
<feature type="chain" id="PRO_5025452128" evidence="1">
    <location>
        <begin position="17"/>
        <end position="158"/>
    </location>
</feature>
<protein>
    <submittedName>
        <fullName evidence="2">Uncharacterized protein</fullName>
    </submittedName>
</protein>
<dbReference type="Proteomes" id="UP000799778">
    <property type="component" value="Unassembled WGS sequence"/>
</dbReference>
<proteinExistence type="predicted"/>
<evidence type="ECO:0000256" key="1">
    <source>
        <dbReference type="SAM" id="SignalP"/>
    </source>
</evidence>
<dbReference type="GeneID" id="54287100"/>